<gene>
    <name evidence="3" type="ORF">SCMC78_12940</name>
</gene>
<evidence type="ECO:0008006" key="4">
    <source>
        <dbReference type="Google" id="ProtNLM"/>
    </source>
</evidence>
<dbReference type="EMBL" id="AP035884">
    <property type="protein sequence ID" value="BFP51487.1"/>
    <property type="molecule type" value="Genomic_DNA"/>
</dbReference>
<feature type="compositionally biased region" description="Gly residues" evidence="1">
    <location>
        <begin position="63"/>
        <end position="102"/>
    </location>
</feature>
<evidence type="ECO:0000313" key="3">
    <source>
        <dbReference type="EMBL" id="BFP51487.1"/>
    </source>
</evidence>
<dbReference type="RefSeq" id="WP_319599043.1">
    <property type="nucleotide sequence ID" value="NZ_AP035884.1"/>
</dbReference>
<feature type="compositionally biased region" description="Polar residues" evidence="1">
    <location>
        <begin position="103"/>
        <end position="113"/>
    </location>
</feature>
<feature type="region of interest" description="Disordered" evidence="1">
    <location>
        <begin position="32"/>
        <end position="117"/>
    </location>
</feature>
<reference evidence="3" key="1">
    <citation type="submission" date="2024-07" db="EMBL/GenBank/DDBJ databases">
        <title>Complete genome sequences of cellulolytic bacteria, Kitasatospora sp. CMC57 and Streptomyces sp. CMC78, isolated from Japanese agricultural soil.</title>
        <authorList>
            <person name="Hashimoto T."/>
            <person name="Ito M."/>
            <person name="Iwamoto M."/>
            <person name="Fukahori D."/>
            <person name="Shoda T."/>
            <person name="Sakoda M."/>
            <person name="Morohoshi T."/>
            <person name="Mitsuboshi M."/>
            <person name="Nishizawa T."/>
        </authorList>
    </citation>
    <scope>NUCLEOTIDE SEQUENCE</scope>
    <source>
        <strain evidence="3">CMC78</strain>
    </source>
</reference>
<dbReference type="AlphaFoldDB" id="A0AB33KG30"/>
<name>A0AB33KG30_9ACTN</name>
<accession>A0AB33KG30</accession>
<evidence type="ECO:0000256" key="2">
    <source>
        <dbReference type="SAM" id="SignalP"/>
    </source>
</evidence>
<protein>
    <recommendedName>
        <fullName evidence="4">Lipoprotein</fullName>
    </recommendedName>
</protein>
<dbReference type="KEGG" id="stcm:SCMC78_12940"/>
<proteinExistence type="predicted"/>
<evidence type="ECO:0000256" key="1">
    <source>
        <dbReference type="SAM" id="MobiDB-lite"/>
    </source>
</evidence>
<keyword evidence="2" id="KW-0732">Signal</keyword>
<sequence>MRVRRAVGAATLALTAAIALSGCTDNPSDKAFGGLGDAPVQPSMPNPSFSLRPSGLPDVPGASSGGSSGSGGLTSGGLSSGGSGGSGGSTSGGTTGGSGGSGPTSRPQYNAPANSEVIGENCSYQRSTGRITYEVDIQNASTEFAYRYNFTVQFKVGKYPNSTVASKSISSQYKTVTVTPGGDRSISLHASHPTNDRLVYSCQVTSARKSPAS</sequence>
<dbReference type="PROSITE" id="PS51257">
    <property type="entry name" value="PROKAR_LIPOPROTEIN"/>
    <property type="match status" value="1"/>
</dbReference>
<feature type="signal peptide" evidence="2">
    <location>
        <begin position="1"/>
        <end position="21"/>
    </location>
</feature>
<organism evidence="3">
    <name type="scientific">Streptomyces sp. CMC78</name>
    <dbReference type="NCBI Taxonomy" id="3231512"/>
    <lineage>
        <taxon>Bacteria</taxon>
        <taxon>Bacillati</taxon>
        <taxon>Actinomycetota</taxon>
        <taxon>Actinomycetes</taxon>
        <taxon>Kitasatosporales</taxon>
        <taxon>Streptomycetaceae</taxon>
        <taxon>Streptomyces</taxon>
    </lineage>
</organism>
<feature type="chain" id="PRO_5044303567" description="Lipoprotein" evidence="2">
    <location>
        <begin position="22"/>
        <end position="213"/>
    </location>
</feature>